<dbReference type="OrthoDB" id="108269at2759"/>
<accession>A0A9W6Y8L9</accession>
<proteinExistence type="predicted"/>
<gene>
    <name evidence="2" type="ORF">Pfra01_002328000</name>
</gene>
<organism evidence="2 3">
    <name type="scientific">Phytophthora fragariaefolia</name>
    <dbReference type="NCBI Taxonomy" id="1490495"/>
    <lineage>
        <taxon>Eukaryota</taxon>
        <taxon>Sar</taxon>
        <taxon>Stramenopiles</taxon>
        <taxon>Oomycota</taxon>
        <taxon>Peronosporomycetes</taxon>
        <taxon>Peronosporales</taxon>
        <taxon>Peronosporaceae</taxon>
        <taxon>Phytophthora</taxon>
    </lineage>
</organism>
<dbReference type="AlphaFoldDB" id="A0A9W6Y8L9"/>
<protein>
    <submittedName>
        <fullName evidence="2">Unnamed protein product</fullName>
    </submittedName>
</protein>
<dbReference type="Proteomes" id="UP001165121">
    <property type="component" value="Unassembled WGS sequence"/>
</dbReference>
<dbReference type="Pfam" id="PF13843">
    <property type="entry name" value="DDE_Tnp_1_7"/>
    <property type="match status" value="1"/>
</dbReference>
<evidence type="ECO:0000313" key="2">
    <source>
        <dbReference type="EMBL" id="GMF55314.1"/>
    </source>
</evidence>
<keyword evidence="3" id="KW-1185">Reference proteome</keyword>
<sequence>MTSKPSWTALTTAAEGDDLPSDAVLEDLVEVDEEDLGEFDLDQPLPTTLAEGETVKNVKFDPRQGMDALCDLYSHSDKAITTRVLPESVHFFTHSASSSFLAYAPIYFWQQVTHEINAYAALKDIHLVNRVTLPELMKFIGILFFMAINDKGKYANHWGPQPEDAILGSLTSSGLENIMPLRRFKMIRRCFCFRAASTNTNRDPAERIRPLLNPTVSS</sequence>
<dbReference type="EMBL" id="BSXT01003693">
    <property type="protein sequence ID" value="GMF55314.1"/>
    <property type="molecule type" value="Genomic_DNA"/>
</dbReference>
<feature type="domain" description="PiggyBac transposable element-derived protein" evidence="1">
    <location>
        <begin position="108"/>
        <end position="213"/>
    </location>
</feature>
<dbReference type="PANTHER" id="PTHR46599:SF3">
    <property type="entry name" value="PIGGYBAC TRANSPOSABLE ELEMENT-DERIVED PROTEIN 4"/>
    <property type="match status" value="1"/>
</dbReference>
<reference evidence="2" key="1">
    <citation type="submission" date="2023-04" db="EMBL/GenBank/DDBJ databases">
        <title>Phytophthora fragariaefolia NBRC 109709.</title>
        <authorList>
            <person name="Ichikawa N."/>
            <person name="Sato H."/>
            <person name="Tonouchi N."/>
        </authorList>
    </citation>
    <scope>NUCLEOTIDE SEQUENCE</scope>
    <source>
        <strain evidence="2">NBRC 109709</strain>
    </source>
</reference>
<comment type="caution">
    <text evidence="2">The sequence shown here is derived from an EMBL/GenBank/DDBJ whole genome shotgun (WGS) entry which is preliminary data.</text>
</comment>
<dbReference type="PANTHER" id="PTHR46599">
    <property type="entry name" value="PIGGYBAC TRANSPOSABLE ELEMENT-DERIVED PROTEIN 4"/>
    <property type="match status" value="1"/>
</dbReference>
<evidence type="ECO:0000259" key="1">
    <source>
        <dbReference type="Pfam" id="PF13843"/>
    </source>
</evidence>
<name>A0A9W6Y8L9_9STRA</name>
<evidence type="ECO:0000313" key="3">
    <source>
        <dbReference type="Proteomes" id="UP001165121"/>
    </source>
</evidence>
<dbReference type="InterPro" id="IPR029526">
    <property type="entry name" value="PGBD"/>
</dbReference>